<feature type="short sequence motif" description="Histidine triad motif" evidence="2 3">
    <location>
        <begin position="96"/>
        <end position="100"/>
    </location>
</feature>
<organism evidence="5 6">
    <name type="scientific">Actinomycetospora corticicola</name>
    <dbReference type="NCBI Taxonomy" id="663602"/>
    <lineage>
        <taxon>Bacteria</taxon>
        <taxon>Bacillati</taxon>
        <taxon>Actinomycetota</taxon>
        <taxon>Actinomycetes</taxon>
        <taxon>Pseudonocardiales</taxon>
        <taxon>Pseudonocardiaceae</taxon>
        <taxon>Actinomycetospora</taxon>
    </lineage>
</organism>
<dbReference type="PANTHER" id="PTHR46648">
    <property type="entry name" value="HIT FAMILY PROTEIN 1"/>
    <property type="match status" value="1"/>
</dbReference>
<dbReference type="PANTHER" id="PTHR46648:SF1">
    <property type="entry name" value="ADENOSINE 5'-MONOPHOSPHORAMIDASE HNT1"/>
    <property type="match status" value="1"/>
</dbReference>
<comment type="caution">
    <text evidence="5">The sequence shown here is derived from an EMBL/GenBank/DDBJ whole genome shotgun (WGS) entry which is preliminary data.</text>
</comment>
<protein>
    <submittedName>
        <fullName evidence="5">Histidine triad (HIT) family protein</fullName>
    </submittedName>
</protein>
<dbReference type="InterPro" id="IPR001310">
    <property type="entry name" value="Histidine_triad_HIT"/>
</dbReference>
<evidence type="ECO:0000259" key="4">
    <source>
        <dbReference type="PROSITE" id="PS51084"/>
    </source>
</evidence>
<dbReference type="AlphaFoldDB" id="A0A7Y9E1S5"/>
<dbReference type="InterPro" id="IPR036265">
    <property type="entry name" value="HIT-like_sf"/>
</dbReference>
<evidence type="ECO:0000256" key="1">
    <source>
        <dbReference type="PIRSR" id="PIRSR601310-1"/>
    </source>
</evidence>
<dbReference type="PRINTS" id="PR00332">
    <property type="entry name" value="HISTRIAD"/>
</dbReference>
<gene>
    <name evidence="5" type="ORF">BJ983_005671</name>
</gene>
<keyword evidence="6" id="KW-1185">Reference proteome</keyword>
<proteinExistence type="predicted"/>
<dbReference type="Proteomes" id="UP000535890">
    <property type="component" value="Unassembled WGS sequence"/>
</dbReference>
<sequence>MPKPCAFCAIVAGDAPAHEVHRDDDTVAFLDVKPIFHGHVLLVPRQHVTTLAELPADRVPGFFALAQRLERAVESTMEAPGSLVLINNVVSQSVPHLHLHVIPRRPKDGLRFFLGPRHPYSDTDEAAEVAQRIAVALSDLPSSEHS</sequence>
<dbReference type="RefSeq" id="WP_179796872.1">
    <property type="nucleotide sequence ID" value="NZ_BAABHP010000023.1"/>
</dbReference>
<dbReference type="GO" id="GO:0009117">
    <property type="term" value="P:nucleotide metabolic process"/>
    <property type="evidence" value="ECO:0007669"/>
    <property type="project" value="TreeGrafter"/>
</dbReference>
<evidence type="ECO:0000313" key="6">
    <source>
        <dbReference type="Proteomes" id="UP000535890"/>
    </source>
</evidence>
<dbReference type="PROSITE" id="PS51084">
    <property type="entry name" value="HIT_2"/>
    <property type="match status" value="1"/>
</dbReference>
<accession>A0A7Y9E1S5</accession>
<dbReference type="SUPFAM" id="SSF54197">
    <property type="entry name" value="HIT-like"/>
    <property type="match status" value="1"/>
</dbReference>
<name>A0A7Y9E1S5_9PSEU</name>
<dbReference type="EMBL" id="JACCBN010000001">
    <property type="protein sequence ID" value="NYD39569.1"/>
    <property type="molecule type" value="Genomic_DNA"/>
</dbReference>
<evidence type="ECO:0000256" key="3">
    <source>
        <dbReference type="PROSITE-ProRule" id="PRU00464"/>
    </source>
</evidence>
<feature type="active site" description="Tele-AMP-histidine intermediate" evidence="1">
    <location>
        <position position="98"/>
    </location>
</feature>
<dbReference type="Gene3D" id="3.30.428.10">
    <property type="entry name" value="HIT-like"/>
    <property type="match status" value="1"/>
</dbReference>
<evidence type="ECO:0000313" key="5">
    <source>
        <dbReference type="EMBL" id="NYD39569.1"/>
    </source>
</evidence>
<evidence type="ECO:0000256" key="2">
    <source>
        <dbReference type="PIRSR" id="PIRSR601310-3"/>
    </source>
</evidence>
<feature type="domain" description="HIT" evidence="4">
    <location>
        <begin position="6"/>
        <end position="111"/>
    </location>
</feature>
<dbReference type="InterPro" id="IPR011146">
    <property type="entry name" value="HIT-like"/>
</dbReference>
<reference evidence="5 6" key="1">
    <citation type="submission" date="2020-07" db="EMBL/GenBank/DDBJ databases">
        <title>Sequencing the genomes of 1000 actinobacteria strains.</title>
        <authorList>
            <person name="Klenk H.-P."/>
        </authorList>
    </citation>
    <scope>NUCLEOTIDE SEQUENCE [LARGE SCALE GENOMIC DNA]</scope>
    <source>
        <strain evidence="5 6">DSM 45772</strain>
    </source>
</reference>
<dbReference type="GO" id="GO:0003824">
    <property type="term" value="F:catalytic activity"/>
    <property type="evidence" value="ECO:0007669"/>
    <property type="project" value="InterPro"/>
</dbReference>
<dbReference type="Pfam" id="PF01230">
    <property type="entry name" value="HIT"/>
    <property type="match status" value="1"/>
</dbReference>